<dbReference type="Pfam" id="PF00172">
    <property type="entry name" value="Zn_clus"/>
    <property type="match status" value="1"/>
</dbReference>
<dbReference type="GO" id="GO:0008270">
    <property type="term" value="F:zinc ion binding"/>
    <property type="evidence" value="ECO:0007669"/>
    <property type="project" value="InterPro"/>
</dbReference>
<dbReference type="InterPro" id="IPR007219">
    <property type="entry name" value="XnlR_reg_dom"/>
</dbReference>
<dbReference type="InterPro" id="IPR050987">
    <property type="entry name" value="AtrR-like"/>
</dbReference>
<dbReference type="SMART" id="SM00906">
    <property type="entry name" value="Fungal_trans"/>
    <property type="match status" value="1"/>
</dbReference>
<evidence type="ECO:0000256" key="3">
    <source>
        <dbReference type="ARBA" id="ARBA00023125"/>
    </source>
</evidence>
<dbReference type="InterPro" id="IPR001138">
    <property type="entry name" value="Zn2Cys6_DnaBD"/>
</dbReference>
<dbReference type="InterPro" id="IPR036864">
    <property type="entry name" value="Zn2-C6_fun-type_DNA-bd_sf"/>
</dbReference>
<evidence type="ECO:0000256" key="1">
    <source>
        <dbReference type="ARBA" id="ARBA00022723"/>
    </source>
</evidence>
<dbReference type="RefSeq" id="XP_040664654.1">
    <property type="nucleotide sequence ID" value="XM_040808148.1"/>
</dbReference>
<dbReference type="SUPFAM" id="SSF57701">
    <property type="entry name" value="Zn2/Cys6 DNA-binding domain"/>
    <property type="match status" value="1"/>
</dbReference>
<dbReference type="PANTHER" id="PTHR46910:SF5">
    <property type="entry name" value="ZN(II)2CYS6 TRANSCRIPTION FACTOR (EUROFUNG)"/>
    <property type="match status" value="1"/>
</dbReference>
<dbReference type="OrthoDB" id="103819at2759"/>
<dbReference type="STRING" id="1036611.A0A1L9PBK2"/>
<keyword evidence="2" id="KW-0805">Transcription regulation</keyword>
<dbReference type="GO" id="GO:0003677">
    <property type="term" value="F:DNA binding"/>
    <property type="evidence" value="ECO:0007669"/>
    <property type="project" value="UniProtKB-KW"/>
</dbReference>
<reference evidence="8" key="1">
    <citation type="journal article" date="2017" name="Genome Biol.">
        <title>Comparative genomics reveals high biological diversity and specific adaptations in the industrially and medically important fungal genus Aspergillus.</title>
        <authorList>
            <person name="de Vries R.P."/>
            <person name="Riley R."/>
            <person name="Wiebenga A."/>
            <person name="Aguilar-Osorio G."/>
            <person name="Amillis S."/>
            <person name="Uchima C.A."/>
            <person name="Anderluh G."/>
            <person name="Asadollahi M."/>
            <person name="Askin M."/>
            <person name="Barry K."/>
            <person name="Battaglia E."/>
            <person name="Bayram O."/>
            <person name="Benocci T."/>
            <person name="Braus-Stromeyer S.A."/>
            <person name="Caldana C."/>
            <person name="Canovas D."/>
            <person name="Cerqueira G.C."/>
            <person name="Chen F."/>
            <person name="Chen W."/>
            <person name="Choi C."/>
            <person name="Clum A."/>
            <person name="Dos Santos R.A."/>
            <person name="Damasio A.R."/>
            <person name="Diallinas G."/>
            <person name="Emri T."/>
            <person name="Fekete E."/>
            <person name="Flipphi M."/>
            <person name="Freyberg S."/>
            <person name="Gallo A."/>
            <person name="Gournas C."/>
            <person name="Habgood R."/>
            <person name="Hainaut M."/>
            <person name="Harispe M.L."/>
            <person name="Henrissat B."/>
            <person name="Hilden K.S."/>
            <person name="Hope R."/>
            <person name="Hossain A."/>
            <person name="Karabika E."/>
            <person name="Karaffa L."/>
            <person name="Karanyi Z."/>
            <person name="Krasevec N."/>
            <person name="Kuo A."/>
            <person name="Kusch H."/>
            <person name="LaButti K."/>
            <person name="Lagendijk E.L."/>
            <person name="Lapidus A."/>
            <person name="Levasseur A."/>
            <person name="Lindquist E."/>
            <person name="Lipzen A."/>
            <person name="Logrieco A.F."/>
            <person name="MacCabe A."/>
            <person name="Maekelae M.R."/>
            <person name="Malavazi I."/>
            <person name="Melin P."/>
            <person name="Meyer V."/>
            <person name="Mielnichuk N."/>
            <person name="Miskei M."/>
            <person name="Molnar A.P."/>
            <person name="Mule G."/>
            <person name="Ngan C.Y."/>
            <person name="Orejas M."/>
            <person name="Orosz E."/>
            <person name="Ouedraogo J.P."/>
            <person name="Overkamp K.M."/>
            <person name="Park H.-S."/>
            <person name="Perrone G."/>
            <person name="Piumi F."/>
            <person name="Punt P.J."/>
            <person name="Ram A.F."/>
            <person name="Ramon A."/>
            <person name="Rauscher S."/>
            <person name="Record E."/>
            <person name="Riano-Pachon D.M."/>
            <person name="Robert V."/>
            <person name="Roehrig J."/>
            <person name="Ruller R."/>
            <person name="Salamov A."/>
            <person name="Salih N.S."/>
            <person name="Samson R.A."/>
            <person name="Sandor E."/>
            <person name="Sanguinetti M."/>
            <person name="Schuetze T."/>
            <person name="Sepcic K."/>
            <person name="Shelest E."/>
            <person name="Sherlock G."/>
            <person name="Sophianopoulou V."/>
            <person name="Squina F.M."/>
            <person name="Sun H."/>
            <person name="Susca A."/>
            <person name="Todd R.B."/>
            <person name="Tsang A."/>
            <person name="Unkles S.E."/>
            <person name="van de Wiele N."/>
            <person name="van Rossen-Uffink D."/>
            <person name="Oliveira J.V."/>
            <person name="Vesth T.C."/>
            <person name="Visser J."/>
            <person name="Yu J.-H."/>
            <person name="Zhou M."/>
            <person name="Andersen M.R."/>
            <person name="Archer D.B."/>
            <person name="Baker S.E."/>
            <person name="Benoit I."/>
            <person name="Brakhage A.A."/>
            <person name="Braus G.H."/>
            <person name="Fischer R."/>
            <person name="Frisvad J.C."/>
            <person name="Goldman G.H."/>
            <person name="Houbraken J."/>
            <person name="Oakley B."/>
            <person name="Pocsi I."/>
            <person name="Scazzocchio C."/>
            <person name="Seiboth B."/>
            <person name="vanKuyk P.A."/>
            <person name="Wortman J."/>
            <person name="Dyer P.S."/>
            <person name="Grigoriev I.V."/>
        </authorList>
    </citation>
    <scope>NUCLEOTIDE SEQUENCE [LARGE SCALE GENOMIC DNA]</scope>
    <source>
        <strain evidence="8">CBS 583.65</strain>
    </source>
</reference>
<evidence type="ECO:0000313" key="7">
    <source>
        <dbReference type="EMBL" id="OJI98891.1"/>
    </source>
</evidence>
<dbReference type="PANTHER" id="PTHR46910">
    <property type="entry name" value="TRANSCRIPTION FACTOR PDR1"/>
    <property type="match status" value="1"/>
</dbReference>
<dbReference type="Pfam" id="PF04082">
    <property type="entry name" value="Fungal_trans"/>
    <property type="match status" value="1"/>
</dbReference>
<protein>
    <recommendedName>
        <fullName evidence="6">Zn(2)-C6 fungal-type domain-containing protein</fullName>
    </recommendedName>
</protein>
<gene>
    <name evidence="7" type="ORF">ASPVEDRAFT_148057</name>
</gene>
<dbReference type="AlphaFoldDB" id="A0A1L9PBK2"/>
<dbReference type="CDD" id="cd00067">
    <property type="entry name" value="GAL4"/>
    <property type="match status" value="1"/>
</dbReference>
<feature type="domain" description="Zn(2)-C6 fungal-type" evidence="6">
    <location>
        <begin position="22"/>
        <end position="51"/>
    </location>
</feature>
<accession>A0A1L9PBK2</accession>
<sequence>MSPVTRETIQARRNRLSSVPRACEACKIRKVRCDRTTPCANCQASNITCRHPNDRSKSQLQADKVANLEDTIGRLEGRLQTVESRLAALEPSQRTTLAGDSENLDVSHRASGSIQDGHPFEGTSSFTKQSLAASESAQVVSLSINTGDDSALHQLQKAVTIPHTLAKCDFLFHKSVSTLARPVQPLPVALVACILRRMRARRPIFLSSYAISDLSLIEKLCQRVYFQTDAASLSDIASVHGVLLFVTKEFIAMKDELCEKFDLATYLDYCEQNFVAAIETYEILAVPSFESILALTMGMLKAQGEGKPYLYWNLVSAAVTHCQSLGYHRELTYSNVPSSQAENIRRLFWTVYAFDKNMSLVLGRVSNMQSVEIDTHHPIVSSDLALRAWDESFIKGINLAELQGRIFAGLYCNVTMVRDLFERTQLISDLAASMEQWHDELERINPEGVNNPHIFHLSRGNSDILYYSTLTLLFRAPSTAGEDLRIGSDCFNAACKSLQAHLSFFPQYQECQLLTDGEYFNWILLSASFVPFIVTFLHAVSAKDMSDVILLEQVLSTFENFRNASQGSQRLYQVCSTFTQVAKKLVNSEQSPIGIYNHQQDSLEFSDSSLSTSLFYPEIFEDALAPGEMDYVDPSYATDILDGWLSGPPFPWDKLDD</sequence>
<evidence type="ECO:0000256" key="5">
    <source>
        <dbReference type="ARBA" id="ARBA00023242"/>
    </source>
</evidence>
<keyword evidence="5" id="KW-0539">Nucleus</keyword>
<evidence type="ECO:0000256" key="4">
    <source>
        <dbReference type="ARBA" id="ARBA00023163"/>
    </source>
</evidence>
<evidence type="ECO:0000259" key="6">
    <source>
        <dbReference type="PROSITE" id="PS50048"/>
    </source>
</evidence>
<organism evidence="7 8">
    <name type="scientific">Aspergillus versicolor CBS 583.65</name>
    <dbReference type="NCBI Taxonomy" id="1036611"/>
    <lineage>
        <taxon>Eukaryota</taxon>
        <taxon>Fungi</taxon>
        <taxon>Dikarya</taxon>
        <taxon>Ascomycota</taxon>
        <taxon>Pezizomycotina</taxon>
        <taxon>Eurotiomycetes</taxon>
        <taxon>Eurotiomycetidae</taxon>
        <taxon>Eurotiales</taxon>
        <taxon>Aspergillaceae</taxon>
        <taxon>Aspergillus</taxon>
        <taxon>Aspergillus subgen. Nidulantes</taxon>
    </lineage>
</organism>
<dbReference type="EMBL" id="KV878126">
    <property type="protein sequence ID" value="OJI98891.1"/>
    <property type="molecule type" value="Genomic_DNA"/>
</dbReference>
<keyword evidence="3" id="KW-0238">DNA-binding</keyword>
<evidence type="ECO:0000313" key="8">
    <source>
        <dbReference type="Proteomes" id="UP000184073"/>
    </source>
</evidence>
<dbReference type="GeneID" id="63723659"/>
<dbReference type="CDD" id="cd12148">
    <property type="entry name" value="fungal_TF_MHR"/>
    <property type="match status" value="1"/>
</dbReference>
<evidence type="ECO:0000256" key="2">
    <source>
        <dbReference type="ARBA" id="ARBA00023015"/>
    </source>
</evidence>
<dbReference type="GO" id="GO:0006351">
    <property type="term" value="P:DNA-templated transcription"/>
    <property type="evidence" value="ECO:0007669"/>
    <property type="project" value="InterPro"/>
</dbReference>
<proteinExistence type="predicted"/>
<dbReference type="SMART" id="SM00066">
    <property type="entry name" value="GAL4"/>
    <property type="match status" value="1"/>
</dbReference>
<dbReference type="Proteomes" id="UP000184073">
    <property type="component" value="Unassembled WGS sequence"/>
</dbReference>
<dbReference type="VEuPathDB" id="FungiDB:ASPVEDRAFT_148057"/>
<keyword evidence="8" id="KW-1185">Reference proteome</keyword>
<name>A0A1L9PBK2_ASPVE</name>
<dbReference type="GO" id="GO:0000981">
    <property type="term" value="F:DNA-binding transcription factor activity, RNA polymerase II-specific"/>
    <property type="evidence" value="ECO:0007669"/>
    <property type="project" value="InterPro"/>
</dbReference>
<keyword evidence="4" id="KW-0804">Transcription</keyword>
<keyword evidence="1" id="KW-0479">Metal-binding</keyword>
<dbReference type="Gene3D" id="4.10.240.10">
    <property type="entry name" value="Zn(2)-C6 fungal-type DNA-binding domain"/>
    <property type="match status" value="1"/>
</dbReference>
<dbReference type="PROSITE" id="PS50048">
    <property type="entry name" value="ZN2_CY6_FUNGAL_2"/>
    <property type="match status" value="1"/>
</dbReference>
<dbReference type="PROSITE" id="PS00463">
    <property type="entry name" value="ZN2_CY6_FUNGAL_1"/>
    <property type="match status" value="1"/>
</dbReference>